<evidence type="ECO:0000313" key="2">
    <source>
        <dbReference type="Proteomes" id="UP000186922"/>
    </source>
</evidence>
<dbReference type="OrthoDB" id="6411872at2759"/>
<dbReference type="Proteomes" id="UP000186922">
    <property type="component" value="Unassembled WGS sequence"/>
</dbReference>
<gene>
    <name evidence="1" type="primary">RvY_03044-1</name>
    <name evidence="1" type="synonym">RvY_03044.1</name>
    <name evidence="1" type="ORF">RvY_03044</name>
</gene>
<dbReference type="EMBL" id="BDGG01000001">
    <property type="protein sequence ID" value="GAU90658.1"/>
    <property type="molecule type" value="Genomic_DNA"/>
</dbReference>
<reference evidence="1 2" key="1">
    <citation type="journal article" date="2016" name="Nat. Commun.">
        <title>Extremotolerant tardigrade genome and improved radiotolerance of human cultured cells by tardigrade-unique protein.</title>
        <authorList>
            <person name="Hashimoto T."/>
            <person name="Horikawa D.D."/>
            <person name="Saito Y."/>
            <person name="Kuwahara H."/>
            <person name="Kozuka-Hata H."/>
            <person name="Shin-I T."/>
            <person name="Minakuchi Y."/>
            <person name="Ohishi K."/>
            <person name="Motoyama A."/>
            <person name="Aizu T."/>
            <person name="Enomoto A."/>
            <person name="Kondo K."/>
            <person name="Tanaka S."/>
            <person name="Hara Y."/>
            <person name="Koshikawa S."/>
            <person name="Sagara H."/>
            <person name="Miura T."/>
            <person name="Yokobori S."/>
            <person name="Miyagawa K."/>
            <person name="Suzuki Y."/>
            <person name="Kubo T."/>
            <person name="Oyama M."/>
            <person name="Kohara Y."/>
            <person name="Fujiyama A."/>
            <person name="Arakawa K."/>
            <person name="Katayama T."/>
            <person name="Toyoda A."/>
            <person name="Kunieda T."/>
        </authorList>
    </citation>
    <scope>NUCLEOTIDE SEQUENCE [LARGE SCALE GENOMIC DNA]</scope>
    <source>
        <strain evidence="1 2">YOKOZUNA-1</strain>
    </source>
</reference>
<dbReference type="AlphaFoldDB" id="A0A1D1UWX6"/>
<protein>
    <submittedName>
        <fullName evidence="1">Uncharacterized protein</fullName>
    </submittedName>
</protein>
<dbReference type="STRING" id="947166.A0A1D1UWX6"/>
<organism evidence="1 2">
    <name type="scientific">Ramazzottius varieornatus</name>
    <name type="common">Water bear</name>
    <name type="synonym">Tardigrade</name>
    <dbReference type="NCBI Taxonomy" id="947166"/>
    <lineage>
        <taxon>Eukaryota</taxon>
        <taxon>Metazoa</taxon>
        <taxon>Ecdysozoa</taxon>
        <taxon>Tardigrada</taxon>
        <taxon>Eutardigrada</taxon>
        <taxon>Parachela</taxon>
        <taxon>Hypsibioidea</taxon>
        <taxon>Ramazzottiidae</taxon>
        <taxon>Ramazzottius</taxon>
    </lineage>
</organism>
<sequence>MLECNPAIQFVRNVKDILDNEHFFSSKDRNLLILDDLATTIANKLEIFYMRQSSQNVDVIHICQNIFQQGKSMRNLHLNSTYLILFKNARDVSQISTLARQTGRADLSEAYMKVNAEPFQPLIVDMKPDCPDYLRIRSHIFPDEVTRVYVNPNQISVPQECLRS</sequence>
<name>A0A1D1UWX6_RAMVA</name>
<keyword evidence="2" id="KW-1185">Reference proteome</keyword>
<proteinExistence type="predicted"/>
<accession>A0A1D1UWX6</accession>
<comment type="caution">
    <text evidence="1">The sequence shown here is derived from an EMBL/GenBank/DDBJ whole genome shotgun (WGS) entry which is preliminary data.</text>
</comment>
<evidence type="ECO:0000313" key="1">
    <source>
        <dbReference type="EMBL" id="GAU90658.1"/>
    </source>
</evidence>